<proteinExistence type="predicted"/>
<protein>
    <submittedName>
        <fullName evidence="1">Uncharacterized protein</fullName>
    </submittedName>
</protein>
<dbReference type="EMBL" id="JAHUZN010000004">
    <property type="protein sequence ID" value="KAG8496485.1"/>
    <property type="molecule type" value="Genomic_DNA"/>
</dbReference>
<name>A0A8J5Z800_9ROSI</name>
<organism evidence="1 2">
    <name type="scientific">Gossypium anomalum</name>
    <dbReference type="NCBI Taxonomy" id="47600"/>
    <lineage>
        <taxon>Eukaryota</taxon>
        <taxon>Viridiplantae</taxon>
        <taxon>Streptophyta</taxon>
        <taxon>Embryophyta</taxon>
        <taxon>Tracheophyta</taxon>
        <taxon>Spermatophyta</taxon>
        <taxon>Magnoliopsida</taxon>
        <taxon>eudicotyledons</taxon>
        <taxon>Gunneridae</taxon>
        <taxon>Pentapetalae</taxon>
        <taxon>rosids</taxon>
        <taxon>malvids</taxon>
        <taxon>Malvales</taxon>
        <taxon>Malvaceae</taxon>
        <taxon>Malvoideae</taxon>
        <taxon>Gossypium</taxon>
    </lineage>
</organism>
<reference evidence="1 2" key="1">
    <citation type="journal article" date="2021" name="bioRxiv">
        <title>The Gossypium anomalum genome as a resource for cotton improvement and evolutionary analysis of hybrid incompatibility.</title>
        <authorList>
            <person name="Grover C.E."/>
            <person name="Yuan D."/>
            <person name="Arick M.A."/>
            <person name="Miller E.R."/>
            <person name="Hu G."/>
            <person name="Peterson D.G."/>
            <person name="Wendel J.F."/>
            <person name="Udall J.A."/>
        </authorList>
    </citation>
    <scope>NUCLEOTIDE SEQUENCE [LARGE SCALE GENOMIC DNA]</scope>
    <source>
        <strain evidence="1">JFW-Udall</strain>
        <tissue evidence="1">Leaf</tissue>
    </source>
</reference>
<accession>A0A8J5Z800</accession>
<dbReference type="AlphaFoldDB" id="A0A8J5Z800"/>
<sequence length="49" mass="5486">MKTSRKILSNPSFKILVCEQTVGIKRERRALETSWSTAGPRIDNLPASV</sequence>
<dbReference type="Proteomes" id="UP000701853">
    <property type="component" value="Chromosome 4"/>
</dbReference>
<evidence type="ECO:0000313" key="2">
    <source>
        <dbReference type="Proteomes" id="UP000701853"/>
    </source>
</evidence>
<evidence type="ECO:0000313" key="1">
    <source>
        <dbReference type="EMBL" id="KAG8496485.1"/>
    </source>
</evidence>
<keyword evidence="2" id="KW-1185">Reference proteome</keyword>
<comment type="caution">
    <text evidence="1">The sequence shown here is derived from an EMBL/GenBank/DDBJ whole genome shotgun (WGS) entry which is preliminary data.</text>
</comment>
<gene>
    <name evidence="1" type="ORF">CXB51_009245</name>
</gene>